<feature type="region of interest" description="Disordered" evidence="1">
    <location>
        <begin position="194"/>
        <end position="218"/>
    </location>
</feature>
<dbReference type="GO" id="GO:0019210">
    <property type="term" value="F:kinase inhibitor activity"/>
    <property type="evidence" value="ECO:0007669"/>
    <property type="project" value="InterPro"/>
</dbReference>
<proteinExistence type="predicted"/>
<gene>
    <name evidence="2" type="ORF">PHJA_002302100</name>
</gene>
<evidence type="ECO:0008006" key="4">
    <source>
        <dbReference type="Google" id="ProtNLM"/>
    </source>
</evidence>
<feature type="compositionally biased region" description="Basic and acidic residues" evidence="1">
    <location>
        <begin position="1"/>
        <end position="19"/>
    </location>
</feature>
<evidence type="ECO:0000256" key="1">
    <source>
        <dbReference type="SAM" id="MobiDB-lite"/>
    </source>
</evidence>
<feature type="region of interest" description="Disordered" evidence="1">
    <location>
        <begin position="1"/>
        <end position="54"/>
    </location>
</feature>
<dbReference type="AlphaFoldDB" id="A0A830D5A5"/>
<dbReference type="EMBL" id="BMAC01000694">
    <property type="protein sequence ID" value="GFQ01582.1"/>
    <property type="molecule type" value="Genomic_DNA"/>
</dbReference>
<organism evidence="2 3">
    <name type="scientific">Phtheirospermum japonicum</name>
    <dbReference type="NCBI Taxonomy" id="374723"/>
    <lineage>
        <taxon>Eukaryota</taxon>
        <taxon>Viridiplantae</taxon>
        <taxon>Streptophyta</taxon>
        <taxon>Embryophyta</taxon>
        <taxon>Tracheophyta</taxon>
        <taxon>Spermatophyta</taxon>
        <taxon>Magnoliopsida</taxon>
        <taxon>eudicotyledons</taxon>
        <taxon>Gunneridae</taxon>
        <taxon>Pentapetalae</taxon>
        <taxon>asterids</taxon>
        <taxon>lamiids</taxon>
        <taxon>Lamiales</taxon>
        <taxon>Orobanchaceae</taxon>
        <taxon>Orobanchaceae incertae sedis</taxon>
        <taxon>Phtheirospermum</taxon>
    </lineage>
</organism>
<reference evidence="2" key="1">
    <citation type="submission" date="2020-07" db="EMBL/GenBank/DDBJ databases">
        <title>Ethylene signaling mediates host invasion by parasitic plants.</title>
        <authorList>
            <person name="Yoshida S."/>
        </authorList>
    </citation>
    <scope>NUCLEOTIDE SEQUENCE</scope>
    <source>
        <strain evidence="2">Okayama</strain>
    </source>
</reference>
<evidence type="ECO:0000313" key="2">
    <source>
        <dbReference type="EMBL" id="GFQ01582.1"/>
    </source>
</evidence>
<dbReference type="InterPro" id="IPR039620">
    <property type="entry name" value="BKI1/MAKR1/3/4"/>
</dbReference>
<dbReference type="PANTHER" id="PTHR33312">
    <property type="entry name" value="MEMBRANE-ASSOCIATED KINASE REGULATOR 4-RELATED"/>
    <property type="match status" value="1"/>
</dbReference>
<dbReference type="OrthoDB" id="907584at2759"/>
<keyword evidence="3" id="KW-1185">Reference proteome</keyword>
<protein>
    <recommendedName>
        <fullName evidence="4">BRI1 kinase inhibitor 1</fullName>
    </recommendedName>
</protein>
<name>A0A830D5A5_9LAMI</name>
<evidence type="ECO:0000313" key="3">
    <source>
        <dbReference type="Proteomes" id="UP000653305"/>
    </source>
</evidence>
<accession>A0A830D5A5</accession>
<feature type="compositionally biased region" description="Low complexity" evidence="1">
    <location>
        <begin position="20"/>
        <end position="34"/>
    </location>
</feature>
<dbReference type="Proteomes" id="UP000653305">
    <property type="component" value="Unassembled WGS sequence"/>
</dbReference>
<comment type="caution">
    <text evidence="2">The sequence shown here is derived from an EMBL/GenBank/DDBJ whole genome shotgun (WGS) entry which is preliminary data.</text>
</comment>
<sequence length="347" mass="39007">MGKQGEETKSAQEEKHKTDLQLTNQVVQQLTTPAASPPPSSTSSPSHEFSFTISLNPPTTATAADKCNTTTKYLPPLCQLPFAATIDLSPADEIFFHGHLLPLHLLSHHHQPISADSSRSSTNSLESCTFTLKDELLYDHDHDQGSVQDDDIIDDIINDHGHQENSHILEGKVRGKSRSFSHLFPKWRKYHHNDHDHDHDHHEKDENHDHDDHKQKIRKSKFDIVKRYMRLVKPFIPFRHKRGARNAIDFLREPSSFNSYSGSLRVRKNKKDNLMMRAGRRSEFSSAPVSPTNSGLLVASGNITPTTNKNDGTMEELQAAIQAAIAHCKNSIAEEGEKEQVADKTAT</sequence>
<dbReference type="GO" id="GO:0005886">
    <property type="term" value="C:plasma membrane"/>
    <property type="evidence" value="ECO:0007669"/>
    <property type="project" value="InterPro"/>
</dbReference>
<dbReference type="PANTHER" id="PTHR33312:SF19">
    <property type="entry name" value="BRI1 KINASE INHIBITOR 1"/>
    <property type="match status" value="1"/>
</dbReference>